<dbReference type="PROSITE" id="PS00678">
    <property type="entry name" value="WD_REPEATS_1"/>
    <property type="match status" value="1"/>
</dbReference>
<dbReference type="InterPro" id="IPR015943">
    <property type="entry name" value="WD40/YVTN_repeat-like_dom_sf"/>
</dbReference>
<dbReference type="InterPro" id="IPR020472">
    <property type="entry name" value="WD40_PAC1"/>
</dbReference>
<keyword evidence="10" id="KW-1185">Reference proteome</keyword>
<dbReference type="GO" id="GO:0045943">
    <property type="term" value="P:positive regulation of transcription by RNA polymerase I"/>
    <property type="evidence" value="ECO:0007669"/>
    <property type="project" value="TreeGrafter"/>
</dbReference>
<evidence type="ECO:0000256" key="6">
    <source>
        <dbReference type="PROSITE-ProRule" id="PRU00221"/>
    </source>
</evidence>
<dbReference type="CDD" id="cd00200">
    <property type="entry name" value="WD40"/>
    <property type="match status" value="1"/>
</dbReference>
<evidence type="ECO:0000256" key="2">
    <source>
        <dbReference type="ARBA" id="ARBA00022552"/>
    </source>
</evidence>
<feature type="repeat" description="WD" evidence="6">
    <location>
        <begin position="161"/>
        <end position="203"/>
    </location>
</feature>
<evidence type="ECO:0000313" key="10">
    <source>
        <dbReference type="Proteomes" id="UP001219525"/>
    </source>
</evidence>
<accession>A0AAD7E5C7</accession>
<gene>
    <name evidence="9" type="ORF">GGX14DRAFT_613939</name>
</gene>
<evidence type="ECO:0000256" key="4">
    <source>
        <dbReference type="ARBA" id="ARBA00022737"/>
    </source>
</evidence>
<feature type="domain" description="U3 small nucleolar RNA-associated protein 15 C-terminal" evidence="8">
    <location>
        <begin position="371"/>
        <end position="512"/>
    </location>
</feature>
<dbReference type="Proteomes" id="UP001219525">
    <property type="component" value="Unassembled WGS sequence"/>
</dbReference>
<dbReference type="Pfam" id="PF09384">
    <property type="entry name" value="UTP15_C"/>
    <property type="match status" value="1"/>
</dbReference>
<dbReference type="InterPro" id="IPR019775">
    <property type="entry name" value="WD40_repeat_CS"/>
</dbReference>
<dbReference type="EMBL" id="JARJCW010000002">
    <property type="protein sequence ID" value="KAJ7228617.1"/>
    <property type="molecule type" value="Genomic_DNA"/>
</dbReference>
<evidence type="ECO:0000256" key="7">
    <source>
        <dbReference type="SAM" id="MobiDB-lite"/>
    </source>
</evidence>
<dbReference type="PRINTS" id="PR00320">
    <property type="entry name" value="GPROTEINBRPT"/>
</dbReference>
<protein>
    <submittedName>
        <fullName evidence="9">Trp-Asp repeat-containing protein</fullName>
    </submittedName>
</protein>
<dbReference type="PANTHER" id="PTHR19924">
    <property type="entry name" value="UTP15 U3 SMALL NUCLEOLAR RNA-ASSOCIATED PROTEIN 15 FAMILY MEMBER"/>
    <property type="match status" value="1"/>
</dbReference>
<dbReference type="SMART" id="SM00320">
    <property type="entry name" value="WD40"/>
    <property type="match status" value="7"/>
</dbReference>
<organism evidence="9 10">
    <name type="scientific">Mycena pura</name>
    <dbReference type="NCBI Taxonomy" id="153505"/>
    <lineage>
        <taxon>Eukaryota</taxon>
        <taxon>Fungi</taxon>
        <taxon>Dikarya</taxon>
        <taxon>Basidiomycota</taxon>
        <taxon>Agaricomycotina</taxon>
        <taxon>Agaricomycetes</taxon>
        <taxon>Agaricomycetidae</taxon>
        <taxon>Agaricales</taxon>
        <taxon>Marasmiineae</taxon>
        <taxon>Mycenaceae</taxon>
        <taxon>Mycena</taxon>
    </lineage>
</organism>
<dbReference type="SUPFAM" id="SSF50978">
    <property type="entry name" value="WD40 repeat-like"/>
    <property type="match status" value="1"/>
</dbReference>
<evidence type="ECO:0000256" key="1">
    <source>
        <dbReference type="ARBA" id="ARBA00004604"/>
    </source>
</evidence>
<dbReference type="Gene3D" id="2.130.10.10">
    <property type="entry name" value="YVTN repeat-like/Quinoprotein amine dehydrogenase"/>
    <property type="match status" value="2"/>
</dbReference>
<keyword evidence="5" id="KW-0539">Nucleus</keyword>
<name>A0AAD7E5C7_9AGAR</name>
<dbReference type="GO" id="GO:0005730">
    <property type="term" value="C:nucleolus"/>
    <property type="evidence" value="ECO:0007669"/>
    <property type="project" value="UniProtKB-SubCell"/>
</dbReference>
<keyword evidence="3 6" id="KW-0853">WD repeat</keyword>
<dbReference type="InterPro" id="IPR001680">
    <property type="entry name" value="WD40_rpt"/>
</dbReference>
<evidence type="ECO:0000313" key="9">
    <source>
        <dbReference type="EMBL" id="KAJ7228617.1"/>
    </source>
</evidence>
<reference evidence="9" key="1">
    <citation type="submission" date="2023-03" db="EMBL/GenBank/DDBJ databases">
        <title>Massive genome expansion in bonnet fungi (Mycena s.s.) driven by repeated elements and novel gene families across ecological guilds.</title>
        <authorList>
            <consortium name="Lawrence Berkeley National Laboratory"/>
            <person name="Harder C.B."/>
            <person name="Miyauchi S."/>
            <person name="Viragh M."/>
            <person name="Kuo A."/>
            <person name="Thoen E."/>
            <person name="Andreopoulos B."/>
            <person name="Lu D."/>
            <person name="Skrede I."/>
            <person name="Drula E."/>
            <person name="Henrissat B."/>
            <person name="Morin E."/>
            <person name="Kohler A."/>
            <person name="Barry K."/>
            <person name="LaButti K."/>
            <person name="Morin E."/>
            <person name="Salamov A."/>
            <person name="Lipzen A."/>
            <person name="Mereny Z."/>
            <person name="Hegedus B."/>
            <person name="Baldrian P."/>
            <person name="Stursova M."/>
            <person name="Weitz H."/>
            <person name="Taylor A."/>
            <person name="Grigoriev I.V."/>
            <person name="Nagy L.G."/>
            <person name="Martin F."/>
            <person name="Kauserud H."/>
        </authorList>
    </citation>
    <scope>NUCLEOTIDE SEQUENCE</scope>
    <source>
        <strain evidence="9">9144</strain>
    </source>
</reference>
<dbReference type="InterPro" id="IPR018983">
    <property type="entry name" value="U3_snoRNA-assocProt_15_C"/>
</dbReference>
<comment type="caution">
    <text evidence="9">The sequence shown here is derived from an EMBL/GenBank/DDBJ whole genome shotgun (WGS) entry which is preliminary data.</text>
</comment>
<feature type="repeat" description="WD" evidence="6">
    <location>
        <begin position="118"/>
        <end position="160"/>
    </location>
</feature>
<feature type="region of interest" description="Disordered" evidence="7">
    <location>
        <begin position="1"/>
        <end position="22"/>
    </location>
</feature>
<dbReference type="PROSITE" id="PS50082">
    <property type="entry name" value="WD_REPEATS_2"/>
    <property type="match status" value="3"/>
</dbReference>
<dbReference type="GO" id="GO:0006364">
    <property type="term" value="P:rRNA processing"/>
    <property type="evidence" value="ECO:0007669"/>
    <property type="project" value="UniProtKB-KW"/>
</dbReference>
<sequence>MAAFQPVVVKTHSSATSKHSPESRYWRQFKHPVFVKEYAPITSIHFSPCKPHRFAVTAATRIQIYAPRTQKITKTISRFKDVARSGTIRADGKLVVAGDDSGLVQVFDINSRAILRTLDSHKQPVHVSKFSTLTPTQVLSCSDDTTAKIWDVPSQTAITTFTSHTDYVRSGQVSASNPNLVLTGSYDSTVRLFDARSGHCEMVMGGSSGGGDAPVEQVLMFPSGTVAISSAGPILRVWDIVAGGRCTRALSNHQKAVTALAFDGKASRLLTGSLDQMVKVYDVGTYKVVHTMRYPAPILCLAISPDETHIAAGMADGTLSIRRRQPKASEEGDPAFSVSALRSGTYESFLGASFPTLGQGTVKQKSKSKAVGDVDEFRVESRRVKRLRDYDRLLKGFKYSAALDAVLRKQVPPAVTFSLIQELIHRDGLRIALAGRDDVLLEPVLRLLVKHATDPRFGEMVCDVAGMVIEMYTPVLGQSPLIDSLFLRLRKKVSAELRFQKELVKAKGALDMVLATAASLAG</sequence>
<proteinExistence type="predicted"/>
<dbReference type="InterPro" id="IPR036322">
    <property type="entry name" value="WD40_repeat_dom_sf"/>
</dbReference>
<evidence type="ECO:0000256" key="5">
    <source>
        <dbReference type="ARBA" id="ARBA00023242"/>
    </source>
</evidence>
<evidence type="ECO:0000259" key="8">
    <source>
        <dbReference type="Pfam" id="PF09384"/>
    </source>
</evidence>
<dbReference type="AlphaFoldDB" id="A0AAD7E5C7"/>
<keyword evidence="4" id="KW-0677">Repeat</keyword>
<evidence type="ECO:0000256" key="3">
    <source>
        <dbReference type="ARBA" id="ARBA00022574"/>
    </source>
</evidence>
<comment type="subcellular location">
    <subcellularLocation>
        <location evidence="1">Nucleus</location>
        <location evidence="1">Nucleolus</location>
    </subcellularLocation>
</comment>
<dbReference type="Pfam" id="PF00400">
    <property type="entry name" value="WD40"/>
    <property type="match status" value="4"/>
</dbReference>
<keyword evidence="2" id="KW-0698">rRNA processing</keyword>
<dbReference type="PANTHER" id="PTHR19924:SF26">
    <property type="entry name" value="U3 SMALL NUCLEOLAR RNA-ASSOCIATED PROTEIN 15 HOMOLOG"/>
    <property type="match status" value="1"/>
</dbReference>
<dbReference type="PROSITE" id="PS50294">
    <property type="entry name" value="WD_REPEATS_REGION"/>
    <property type="match status" value="1"/>
</dbReference>
<feature type="repeat" description="WD" evidence="6">
    <location>
        <begin position="250"/>
        <end position="291"/>
    </location>
</feature>